<evidence type="ECO:0000259" key="12">
    <source>
        <dbReference type="PROSITE" id="PS51198"/>
    </source>
</evidence>
<evidence type="ECO:0000256" key="10">
    <source>
        <dbReference type="ARBA" id="ARBA00034808"/>
    </source>
</evidence>
<dbReference type="InterPro" id="IPR014017">
    <property type="entry name" value="DNA_helicase_UvrD-like_C"/>
</dbReference>
<dbReference type="Pfam" id="PF00580">
    <property type="entry name" value="UvrD-helicase"/>
    <property type="match status" value="1"/>
</dbReference>
<dbReference type="InterPro" id="IPR014016">
    <property type="entry name" value="UvrD-like_ATP-bd"/>
</dbReference>
<accession>A0A3B1A9P6</accession>
<evidence type="ECO:0000313" key="14">
    <source>
        <dbReference type="EMBL" id="VAW96572.1"/>
    </source>
</evidence>
<dbReference type="Pfam" id="PF13361">
    <property type="entry name" value="UvrD_C"/>
    <property type="match status" value="1"/>
</dbReference>
<gene>
    <name evidence="14" type="ORF">MNBD_GAMMA20-2216</name>
</gene>
<keyword evidence="4" id="KW-0378">Hydrolase</keyword>
<evidence type="ECO:0000256" key="4">
    <source>
        <dbReference type="ARBA" id="ARBA00022801"/>
    </source>
</evidence>
<keyword evidence="5 14" id="KW-0347">Helicase</keyword>
<dbReference type="Gene3D" id="3.40.50.300">
    <property type="entry name" value="P-loop containing nucleotide triphosphate hydrolases"/>
    <property type="match status" value="2"/>
</dbReference>
<dbReference type="HAMAP" id="MF_01920">
    <property type="entry name" value="Helicase_Rep"/>
    <property type="match status" value="1"/>
</dbReference>
<keyword evidence="7" id="KW-0238">DNA-binding</keyword>
<dbReference type="GO" id="GO:0016787">
    <property type="term" value="F:hydrolase activity"/>
    <property type="evidence" value="ECO:0007669"/>
    <property type="project" value="UniProtKB-KW"/>
</dbReference>
<sequence>MSDLNPRQKEAVRYIDGPLLVLAGAGSGKTRVITQKIVHLVKRCDLKGFHIAALTFTNKAAREMQSRLADQLEAKYRRGMRISTFHNLGLNILKREHSHVGLKPGFSIYDAQDVQQLIKELMRRAFDGDEQASEMQWQISAWKNDRISPEQAQREANGDPKQVAASVLYETYNRTLRAYNAVDFDDLIGLPVELLEAQPEVLEHWQNRIRYLLVDEYQDTNATQYRLVQQLVGVRGAFTVVGDDDQSIYAWRGAQPENLALLSEDFPTLKVIKLEQNYRSAGRILKAANKLIGNNPHVFEKRLWSELGYGDPLKVIQAKNEDHEAEQVVSRLLAHKFQSGGRFSDYAILYRGNHQSRLFERALRESQIPYKISGGTSFFAYQEVKDIMAYLRLLVNDDDDNAFVRVINTPRREIGPTTLEKLAGYATGRGISLCAAAYELGLETVLPERAVNRLREFVEWLADKSDQAQRGDPLAVVKSLVNDIRYEEWLLDTANDPKTAERRMGNVHELLAWLGRMAEQEGDDTSLSDLVSRMTLMDILERNEDEQRDDCVALMTLHAAKGLEFPHVFMVGVEEQLLPHHASLDEDNVEEERRLAYVGITRAQKTLTFSMALRRRKHGEVVDCEPSRFLGELPEDDLVWEGGGQKVDPEERQVRGKAHLANLKDMLN</sequence>
<evidence type="ECO:0000256" key="3">
    <source>
        <dbReference type="ARBA" id="ARBA00022741"/>
    </source>
</evidence>
<dbReference type="PANTHER" id="PTHR11070:SF64">
    <property type="entry name" value="ATP-DEPENDENT DNA HELICASE REP"/>
    <property type="match status" value="1"/>
</dbReference>
<dbReference type="PROSITE" id="PS51217">
    <property type="entry name" value="UVRD_HELICASE_CTER"/>
    <property type="match status" value="1"/>
</dbReference>
<comment type="similarity">
    <text evidence="1">Belongs to the helicase family. UvrD subfamily.</text>
</comment>
<evidence type="ECO:0000256" key="8">
    <source>
        <dbReference type="ARBA" id="ARBA00023235"/>
    </source>
</evidence>
<keyword evidence="6" id="KW-0067">ATP-binding</keyword>
<keyword evidence="8" id="KW-0413">Isomerase</keyword>
<reference evidence="14" key="1">
    <citation type="submission" date="2018-06" db="EMBL/GenBank/DDBJ databases">
        <authorList>
            <person name="Zhirakovskaya E."/>
        </authorList>
    </citation>
    <scope>NUCLEOTIDE SEQUENCE</scope>
</reference>
<evidence type="ECO:0000259" key="13">
    <source>
        <dbReference type="PROSITE" id="PS51217"/>
    </source>
</evidence>
<evidence type="ECO:0000256" key="9">
    <source>
        <dbReference type="ARBA" id="ARBA00034617"/>
    </source>
</evidence>
<dbReference type="InterPro" id="IPR000212">
    <property type="entry name" value="DNA_helicase_UvrD/REP"/>
</dbReference>
<name>A0A3B1A9P6_9ZZZZ</name>
<dbReference type="CDD" id="cd17932">
    <property type="entry name" value="DEXQc_UvrD"/>
    <property type="match status" value="1"/>
</dbReference>
<dbReference type="GO" id="GO:0005524">
    <property type="term" value="F:ATP binding"/>
    <property type="evidence" value="ECO:0007669"/>
    <property type="project" value="UniProtKB-KW"/>
</dbReference>
<dbReference type="CDD" id="cd18807">
    <property type="entry name" value="SF1_C_UvrD"/>
    <property type="match status" value="1"/>
</dbReference>
<dbReference type="InterPro" id="IPR027417">
    <property type="entry name" value="P-loop_NTPase"/>
</dbReference>
<evidence type="ECO:0000256" key="6">
    <source>
        <dbReference type="ARBA" id="ARBA00022840"/>
    </source>
</evidence>
<dbReference type="Gene3D" id="1.10.486.10">
    <property type="entry name" value="PCRA, domain 4"/>
    <property type="match status" value="1"/>
</dbReference>
<feature type="domain" description="UvrD-like helicase ATP-binding" evidence="12">
    <location>
        <begin position="2"/>
        <end position="281"/>
    </location>
</feature>
<dbReference type="GO" id="GO:0043138">
    <property type="term" value="F:3'-5' DNA helicase activity"/>
    <property type="evidence" value="ECO:0007669"/>
    <property type="project" value="UniProtKB-EC"/>
</dbReference>
<dbReference type="PANTHER" id="PTHR11070">
    <property type="entry name" value="UVRD / RECB / PCRA DNA HELICASE FAMILY MEMBER"/>
    <property type="match status" value="1"/>
</dbReference>
<evidence type="ECO:0000256" key="11">
    <source>
        <dbReference type="ARBA" id="ARBA00048988"/>
    </source>
</evidence>
<proteinExistence type="inferred from homology"/>
<dbReference type="PROSITE" id="PS51198">
    <property type="entry name" value="UVRD_HELICASE_ATP_BIND"/>
    <property type="match status" value="1"/>
</dbReference>
<evidence type="ECO:0000256" key="2">
    <source>
        <dbReference type="ARBA" id="ARBA00022705"/>
    </source>
</evidence>
<dbReference type="GO" id="GO:0006260">
    <property type="term" value="P:DNA replication"/>
    <property type="evidence" value="ECO:0007669"/>
    <property type="project" value="UniProtKB-KW"/>
</dbReference>
<dbReference type="InterPro" id="IPR005752">
    <property type="entry name" value="Helicase_Rep"/>
</dbReference>
<organism evidence="14">
    <name type="scientific">hydrothermal vent metagenome</name>
    <dbReference type="NCBI Taxonomy" id="652676"/>
    <lineage>
        <taxon>unclassified sequences</taxon>
        <taxon>metagenomes</taxon>
        <taxon>ecological metagenomes</taxon>
    </lineage>
</organism>
<keyword evidence="2" id="KW-0235">DNA replication</keyword>
<dbReference type="EC" id="5.6.2.4" evidence="10"/>
<dbReference type="EMBL" id="UOFU01000099">
    <property type="protein sequence ID" value="VAW96572.1"/>
    <property type="molecule type" value="Genomic_DNA"/>
</dbReference>
<comment type="catalytic activity">
    <reaction evidence="9">
        <text>Couples ATP hydrolysis with the unwinding of duplex DNA by translocating in the 3'-5' direction.</text>
        <dbReference type="EC" id="5.6.2.4"/>
    </reaction>
</comment>
<evidence type="ECO:0000256" key="1">
    <source>
        <dbReference type="ARBA" id="ARBA00009922"/>
    </source>
</evidence>
<dbReference type="GO" id="GO:0005829">
    <property type="term" value="C:cytosol"/>
    <property type="evidence" value="ECO:0007669"/>
    <property type="project" value="TreeGrafter"/>
</dbReference>
<feature type="domain" description="UvrD-like helicase C-terminal" evidence="13">
    <location>
        <begin position="282"/>
        <end position="562"/>
    </location>
</feature>
<evidence type="ECO:0000256" key="5">
    <source>
        <dbReference type="ARBA" id="ARBA00022806"/>
    </source>
</evidence>
<dbReference type="AlphaFoldDB" id="A0A3B1A9P6"/>
<dbReference type="GO" id="GO:0000725">
    <property type="term" value="P:recombinational repair"/>
    <property type="evidence" value="ECO:0007669"/>
    <property type="project" value="TreeGrafter"/>
</dbReference>
<comment type="catalytic activity">
    <reaction evidence="11">
        <text>ATP + H2O = ADP + phosphate + H(+)</text>
        <dbReference type="Rhea" id="RHEA:13065"/>
        <dbReference type="ChEBI" id="CHEBI:15377"/>
        <dbReference type="ChEBI" id="CHEBI:15378"/>
        <dbReference type="ChEBI" id="CHEBI:30616"/>
        <dbReference type="ChEBI" id="CHEBI:43474"/>
        <dbReference type="ChEBI" id="CHEBI:456216"/>
        <dbReference type="EC" id="5.6.2.4"/>
    </reaction>
</comment>
<keyword evidence="3" id="KW-0547">Nucleotide-binding</keyword>
<dbReference type="NCBIfam" id="TIGR01074">
    <property type="entry name" value="rep"/>
    <property type="match status" value="1"/>
</dbReference>
<protein>
    <recommendedName>
        <fullName evidence="10">DNA 3'-5' helicase</fullName>
        <ecNumber evidence="10">5.6.2.4</ecNumber>
    </recommendedName>
</protein>
<evidence type="ECO:0000256" key="7">
    <source>
        <dbReference type="ARBA" id="ARBA00023125"/>
    </source>
</evidence>
<dbReference type="Gene3D" id="1.10.10.160">
    <property type="match status" value="1"/>
</dbReference>
<dbReference type="GO" id="GO:0003677">
    <property type="term" value="F:DNA binding"/>
    <property type="evidence" value="ECO:0007669"/>
    <property type="project" value="UniProtKB-KW"/>
</dbReference>
<dbReference type="SUPFAM" id="SSF52540">
    <property type="entry name" value="P-loop containing nucleoside triphosphate hydrolases"/>
    <property type="match status" value="1"/>
</dbReference>
<dbReference type="InterPro" id="IPR013986">
    <property type="entry name" value="DExx_box_DNA_helicase_dom_sf"/>
</dbReference>